<dbReference type="AlphaFoldDB" id="A0A9W6C4P6"/>
<protein>
    <submittedName>
        <fullName evidence="1">Uncharacterized protein</fullName>
    </submittedName>
</protein>
<keyword evidence="3" id="KW-1185">Reference proteome</keyword>
<dbReference type="Proteomes" id="UP001145145">
    <property type="component" value="Unassembled WGS sequence"/>
</dbReference>
<name>A0A9W6C4P6_9FIRM</name>
<reference evidence="2" key="4">
    <citation type="submission" date="2022-11" db="EMBL/GenBank/DDBJ databases">
        <title>Draft genome sequence of Sellimonas catena strain 18CBH55.</title>
        <authorList>
            <person name="Atsushi H."/>
            <person name="Moriya O."/>
            <person name="Mitsuo S."/>
        </authorList>
    </citation>
    <scope>NUCLEOTIDE SEQUENCE</scope>
    <source>
        <strain evidence="2">18CBH55</strain>
    </source>
</reference>
<reference evidence="2" key="3">
    <citation type="submission" date="2022-11" db="EMBL/GenBank/DDBJ databases">
        <title>Draft genome sequence of Sellimonas catena strain 18CBH55.</title>
        <authorList>
            <person name="Hisatomi A."/>
            <person name="Ohkuma M."/>
            <person name="Sakamoto M."/>
        </authorList>
    </citation>
    <scope>NUCLEOTIDE SEQUENCE</scope>
    <source>
        <strain evidence="2">18CBH55</strain>
    </source>
</reference>
<dbReference type="Proteomes" id="UP001145094">
    <property type="component" value="Unassembled WGS sequence"/>
</dbReference>
<accession>A0A9W6C4P6</accession>
<dbReference type="EMBL" id="BSCH01000011">
    <property type="protein sequence ID" value="GLG90524.1"/>
    <property type="molecule type" value="Genomic_DNA"/>
</dbReference>
<evidence type="ECO:0000313" key="1">
    <source>
        <dbReference type="EMBL" id="GLG04911.1"/>
    </source>
</evidence>
<evidence type="ECO:0000313" key="2">
    <source>
        <dbReference type="EMBL" id="GLG90524.1"/>
    </source>
</evidence>
<organism evidence="1 3">
    <name type="scientific">Sellimonas catena</name>
    <dbReference type="NCBI Taxonomy" id="2994035"/>
    <lineage>
        <taxon>Bacteria</taxon>
        <taxon>Bacillati</taxon>
        <taxon>Bacillota</taxon>
        <taxon>Clostridia</taxon>
        <taxon>Lachnospirales</taxon>
        <taxon>Lachnospiraceae</taxon>
        <taxon>Sellimonas</taxon>
    </lineage>
</organism>
<evidence type="ECO:0000313" key="3">
    <source>
        <dbReference type="Proteomes" id="UP001145145"/>
    </source>
</evidence>
<proteinExistence type="predicted"/>
<dbReference type="EMBL" id="BSBO01000021">
    <property type="protein sequence ID" value="GLG04911.1"/>
    <property type="molecule type" value="Genomic_DNA"/>
</dbReference>
<reference evidence="1" key="2">
    <citation type="submission" date="2022-11" db="EMBL/GenBank/DDBJ databases">
        <title>Draft genome sequence of Sellimonas catena strain 12EGH17.</title>
        <authorList>
            <person name="Atsushi H."/>
            <person name="Moriya O."/>
            <person name="Mitsuo S."/>
        </authorList>
    </citation>
    <scope>NUCLEOTIDE SEQUENCE</scope>
    <source>
        <strain evidence="1">12EGH17</strain>
    </source>
</reference>
<comment type="caution">
    <text evidence="1">The sequence shown here is derived from an EMBL/GenBank/DDBJ whole genome shotgun (WGS) entry which is preliminary data.</text>
</comment>
<reference evidence="1" key="1">
    <citation type="submission" date="2022-11" db="EMBL/GenBank/DDBJ databases">
        <title>Draft genome sequence of Sellimonas catena strain 12EGH17.</title>
        <authorList>
            <person name="Hisatomi A."/>
            <person name="Ohkuma M."/>
            <person name="Sakamoto M."/>
        </authorList>
    </citation>
    <scope>NUCLEOTIDE SEQUENCE</scope>
    <source>
        <strain evidence="1">12EGH17</strain>
    </source>
</reference>
<sequence length="79" mass="9412">MPGAHSQTSYRNLCKIKSQKVLPWWQNIPLTDYKPKQHILFRINTSNDYKVSIILYVGEIKKMHKILYYIDIKIGYVVE</sequence>
<gene>
    <name evidence="1" type="ORF">Selli1_20850</name>
    <name evidence="2" type="ORF">Selli2_19510</name>
</gene>
<reference evidence="1 3" key="5">
    <citation type="journal article" date="2023" name="Int. J. Syst. Evol. Microbiol.">
        <title>Sellimonas catena sp. nov., isolated from human faeces.</title>
        <authorList>
            <person name="Hisatomi A."/>
            <person name="Ohkuma M."/>
            <person name="Sakamoto M."/>
        </authorList>
    </citation>
    <scope>NUCLEOTIDE SEQUENCE [LARGE SCALE GENOMIC DNA]</scope>
    <source>
        <strain evidence="1 3">12EGH17</strain>
        <strain evidence="2">18CBH55</strain>
    </source>
</reference>